<evidence type="ECO:0000313" key="1">
    <source>
        <dbReference type="EMBL" id="KAK2170045.1"/>
    </source>
</evidence>
<proteinExistence type="predicted"/>
<comment type="caution">
    <text evidence="1">The sequence shown here is derived from an EMBL/GenBank/DDBJ whole genome shotgun (WGS) entry which is preliminary data.</text>
</comment>
<dbReference type="AlphaFoldDB" id="A0AAD9KFC1"/>
<sequence length="71" mass="7608">MALGPDRCVALPMFHAFTGCDTVSCFGGRDKRTAWDMWNAYDEVTPAFCALAATPETGSTGTICSPAVRPY</sequence>
<protein>
    <submittedName>
        <fullName evidence="1">Uncharacterized protein</fullName>
    </submittedName>
</protein>
<keyword evidence="2" id="KW-1185">Reference proteome</keyword>
<gene>
    <name evidence="1" type="ORF">NP493_1165g00025</name>
</gene>
<organism evidence="1 2">
    <name type="scientific">Ridgeia piscesae</name>
    <name type="common">Tubeworm</name>
    <dbReference type="NCBI Taxonomy" id="27915"/>
    <lineage>
        <taxon>Eukaryota</taxon>
        <taxon>Metazoa</taxon>
        <taxon>Spiralia</taxon>
        <taxon>Lophotrochozoa</taxon>
        <taxon>Annelida</taxon>
        <taxon>Polychaeta</taxon>
        <taxon>Sedentaria</taxon>
        <taxon>Canalipalpata</taxon>
        <taxon>Sabellida</taxon>
        <taxon>Siboglinidae</taxon>
        <taxon>Ridgeia</taxon>
    </lineage>
</organism>
<dbReference type="Proteomes" id="UP001209878">
    <property type="component" value="Unassembled WGS sequence"/>
</dbReference>
<dbReference type="EMBL" id="JAODUO010001164">
    <property type="protein sequence ID" value="KAK2170045.1"/>
    <property type="molecule type" value="Genomic_DNA"/>
</dbReference>
<dbReference type="PROSITE" id="PS51257">
    <property type="entry name" value="PROKAR_LIPOPROTEIN"/>
    <property type="match status" value="1"/>
</dbReference>
<reference evidence="1" key="1">
    <citation type="journal article" date="2023" name="Mol. Biol. Evol.">
        <title>Third-Generation Sequencing Reveals the Adaptive Role of the Epigenome in Three Deep-Sea Polychaetes.</title>
        <authorList>
            <person name="Perez M."/>
            <person name="Aroh O."/>
            <person name="Sun Y."/>
            <person name="Lan Y."/>
            <person name="Juniper S.K."/>
            <person name="Young C.R."/>
            <person name="Angers B."/>
            <person name="Qian P.Y."/>
        </authorList>
    </citation>
    <scope>NUCLEOTIDE SEQUENCE</scope>
    <source>
        <strain evidence="1">R07B-5</strain>
    </source>
</reference>
<name>A0AAD9KFC1_RIDPI</name>
<accession>A0AAD9KFC1</accession>
<evidence type="ECO:0000313" key="2">
    <source>
        <dbReference type="Proteomes" id="UP001209878"/>
    </source>
</evidence>